<dbReference type="Proteomes" id="UP000283469">
    <property type="component" value="Unassembled WGS sequence"/>
</dbReference>
<accession>A0A418YP48</accession>
<dbReference type="PROSITE" id="PS00197">
    <property type="entry name" value="2FE2S_FER_1"/>
    <property type="match status" value="1"/>
</dbReference>
<evidence type="ECO:0000313" key="3">
    <source>
        <dbReference type="Proteomes" id="UP000283469"/>
    </source>
</evidence>
<dbReference type="PROSITE" id="PS51085">
    <property type="entry name" value="2FE2S_FER_2"/>
    <property type="match status" value="1"/>
</dbReference>
<dbReference type="SUPFAM" id="SSF54292">
    <property type="entry name" value="2Fe-2S ferredoxin-like"/>
    <property type="match status" value="1"/>
</dbReference>
<evidence type="ECO:0000313" key="2">
    <source>
        <dbReference type="EMBL" id="RJG53037.1"/>
    </source>
</evidence>
<organism evidence="2 3">
    <name type="scientific">Sphingobium terrigena</name>
    <dbReference type="NCBI Taxonomy" id="2304063"/>
    <lineage>
        <taxon>Bacteria</taxon>
        <taxon>Pseudomonadati</taxon>
        <taxon>Pseudomonadota</taxon>
        <taxon>Alphaproteobacteria</taxon>
        <taxon>Sphingomonadales</taxon>
        <taxon>Sphingomonadaceae</taxon>
        <taxon>Sphingobium</taxon>
    </lineage>
</organism>
<dbReference type="Pfam" id="PF00111">
    <property type="entry name" value="Fer2"/>
    <property type="match status" value="1"/>
</dbReference>
<comment type="caution">
    <text evidence="2">The sequence shown here is derived from an EMBL/GenBank/DDBJ whole genome shotgun (WGS) entry which is preliminary data.</text>
</comment>
<dbReference type="InterPro" id="IPR036010">
    <property type="entry name" value="2Fe-2S_ferredoxin-like_sf"/>
</dbReference>
<evidence type="ECO:0000259" key="1">
    <source>
        <dbReference type="PROSITE" id="PS51085"/>
    </source>
</evidence>
<dbReference type="AlphaFoldDB" id="A0A418YP48"/>
<protein>
    <submittedName>
        <fullName evidence="2">Ferredoxin</fullName>
    </submittedName>
</protein>
<proteinExistence type="predicted"/>
<feature type="domain" description="2Fe-2S ferredoxin-type" evidence="1">
    <location>
        <begin position="5"/>
        <end position="92"/>
    </location>
</feature>
<name>A0A418YP48_9SPHN</name>
<dbReference type="InterPro" id="IPR012675">
    <property type="entry name" value="Beta-grasp_dom_sf"/>
</dbReference>
<dbReference type="GO" id="GO:0051537">
    <property type="term" value="F:2 iron, 2 sulfur cluster binding"/>
    <property type="evidence" value="ECO:0007669"/>
    <property type="project" value="InterPro"/>
</dbReference>
<dbReference type="InterPro" id="IPR006058">
    <property type="entry name" value="2Fe2S_fd_BS"/>
</dbReference>
<gene>
    <name evidence="2" type="ORF">D0Z70_17545</name>
</gene>
<reference evidence="2 3" key="1">
    <citation type="submission" date="2018-08" db="EMBL/GenBank/DDBJ databases">
        <title>Sphingobium sp. EO9.</title>
        <authorList>
            <person name="Park Y."/>
            <person name="Kim K.H."/>
            <person name="Jeon C.O."/>
        </authorList>
    </citation>
    <scope>NUCLEOTIDE SEQUENCE [LARGE SCALE GENOMIC DNA]</scope>
    <source>
        <strain evidence="2 3">EO9</strain>
    </source>
</reference>
<dbReference type="Gene3D" id="3.10.20.30">
    <property type="match status" value="1"/>
</dbReference>
<keyword evidence="3" id="KW-1185">Reference proteome</keyword>
<dbReference type="OrthoDB" id="7858822at2"/>
<sequence>MPEPYEIRIVGGAHFRCAADERVLIAMERCGENDIGVGCRGGGCGICRIRVVDGDYRTGKMSTARVSEAEREAGFALACRLFPASDLLIEVG</sequence>
<dbReference type="RefSeq" id="WP_088189927.1">
    <property type="nucleotide sequence ID" value="NZ_QVRA01000019.1"/>
</dbReference>
<dbReference type="EMBL" id="QVRA01000019">
    <property type="protein sequence ID" value="RJG53037.1"/>
    <property type="molecule type" value="Genomic_DNA"/>
</dbReference>
<dbReference type="InterPro" id="IPR001041">
    <property type="entry name" value="2Fe-2S_ferredoxin-type"/>
</dbReference>